<keyword evidence="2" id="KW-1133">Transmembrane helix</keyword>
<feature type="transmembrane region" description="Helical" evidence="2">
    <location>
        <begin position="38"/>
        <end position="60"/>
    </location>
</feature>
<evidence type="ECO:0000313" key="4">
    <source>
        <dbReference type="EMBL" id="HIR62429.1"/>
    </source>
</evidence>
<feature type="domain" description="M23ase beta-sheet core" evidence="3">
    <location>
        <begin position="186"/>
        <end position="280"/>
    </location>
</feature>
<keyword evidence="2" id="KW-0472">Membrane</keyword>
<dbReference type="Gene3D" id="2.70.70.10">
    <property type="entry name" value="Glucose Permease (Domain IIA)"/>
    <property type="match status" value="1"/>
</dbReference>
<dbReference type="InterPro" id="IPR016047">
    <property type="entry name" value="M23ase_b-sheet_dom"/>
</dbReference>
<evidence type="ECO:0000259" key="3">
    <source>
        <dbReference type="Pfam" id="PF01551"/>
    </source>
</evidence>
<dbReference type="CDD" id="cd12797">
    <property type="entry name" value="M23_peptidase"/>
    <property type="match status" value="1"/>
</dbReference>
<dbReference type="SUPFAM" id="SSF51261">
    <property type="entry name" value="Duplicated hybrid motif"/>
    <property type="match status" value="1"/>
</dbReference>
<gene>
    <name evidence="4" type="ORF">IAC94_02745</name>
</gene>
<dbReference type="PANTHER" id="PTHR21666">
    <property type="entry name" value="PEPTIDASE-RELATED"/>
    <property type="match status" value="1"/>
</dbReference>
<dbReference type="PANTHER" id="PTHR21666:SF289">
    <property type="entry name" value="L-ALA--D-GLU ENDOPEPTIDASE"/>
    <property type="match status" value="1"/>
</dbReference>
<dbReference type="InterPro" id="IPR011055">
    <property type="entry name" value="Dup_hybrid_motif"/>
</dbReference>
<sequence>MSEKNKEAKKQPDRKYLFAIMDDDTHDFRFIIRGTKHAAIFAVAGSIALICIVTFCLVAFTPLKRILPGYPSYSTQREAVENAAMVDSLETRMRIMTLQLTNIRRIIAGEEPLPLDSLFSRGGVESAELTAEEMDHHADSILREKIDSIEKYNLRPSGAEPRLEGLIFFPPVKGVVTEKYNPAKGHPFIDIAVQNNSAVCAVLDGTVIAAYWTDDTGYNIQIQHNNDLISIYKHNTRLLKKVGEKVSAGTTISLAGDAGSISTGSHLHFELWHKGEPIDPSLYINF</sequence>
<keyword evidence="2" id="KW-0812">Transmembrane</keyword>
<dbReference type="GO" id="GO:0004222">
    <property type="term" value="F:metalloendopeptidase activity"/>
    <property type="evidence" value="ECO:0007669"/>
    <property type="project" value="TreeGrafter"/>
</dbReference>
<dbReference type="AlphaFoldDB" id="A0A9D1E092"/>
<dbReference type="EMBL" id="DVHI01000034">
    <property type="protein sequence ID" value="HIR62429.1"/>
    <property type="molecule type" value="Genomic_DNA"/>
</dbReference>
<evidence type="ECO:0000256" key="1">
    <source>
        <dbReference type="ARBA" id="ARBA00022729"/>
    </source>
</evidence>
<protein>
    <submittedName>
        <fullName evidence="4">M23 family metallopeptidase</fullName>
    </submittedName>
</protein>
<organism evidence="4 5">
    <name type="scientific">Candidatus Coprenecus avistercoris</name>
    <dbReference type="NCBI Taxonomy" id="2840730"/>
    <lineage>
        <taxon>Bacteria</taxon>
        <taxon>Pseudomonadati</taxon>
        <taxon>Bacteroidota</taxon>
        <taxon>Bacteroidia</taxon>
        <taxon>Bacteroidales</taxon>
        <taxon>Rikenellaceae</taxon>
        <taxon>Rikenellaceae incertae sedis</taxon>
        <taxon>Candidatus Coprenecus</taxon>
    </lineage>
</organism>
<reference evidence="4" key="1">
    <citation type="submission" date="2020-10" db="EMBL/GenBank/DDBJ databases">
        <authorList>
            <person name="Gilroy R."/>
        </authorList>
    </citation>
    <scope>NUCLEOTIDE SEQUENCE</scope>
    <source>
        <strain evidence="4">ChiHjej13B12-12457</strain>
    </source>
</reference>
<evidence type="ECO:0000313" key="5">
    <source>
        <dbReference type="Proteomes" id="UP000886744"/>
    </source>
</evidence>
<comment type="caution">
    <text evidence="4">The sequence shown here is derived from an EMBL/GenBank/DDBJ whole genome shotgun (WGS) entry which is preliminary data.</text>
</comment>
<dbReference type="Pfam" id="PF01551">
    <property type="entry name" value="Peptidase_M23"/>
    <property type="match status" value="1"/>
</dbReference>
<accession>A0A9D1E092</accession>
<proteinExistence type="predicted"/>
<dbReference type="Proteomes" id="UP000886744">
    <property type="component" value="Unassembled WGS sequence"/>
</dbReference>
<keyword evidence="1" id="KW-0732">Signal</keyword>
<dbReference type="InterPro" id="IPR050570">
    <property type="entry name" value="Cell_wall_metabolism_enzyme"/>
</dbReference>
<reference evidence="4" key="2">
    <citation type="journal article" date="2021" name="PeerJ">
        <title>Extensive microbial diversity within the chicken gut microbiome revealed by metagenomics and culture.</title>
        <authorList>
            <person name="Gilroy R."/>
            <person name="Ravi A."/>
            <person name="Getino M."/>
            <person name="Pursley I."/>
            <person name="Horton D.L."/>
            <person name="Alikhan N.F."/>
            <person name="Baker D."/>
            <person name="Gharbi K."/>
            <person name="Hall N."/>
            <person name="Watson M."/>
            <person name="Adriaenssens E.M."/>
            <person name="Foster-Nyarko E."/>
            <person name="Jarju S."/>
            <person name="Secka A."/>
            <person name="Antonio M."/>
            <person name="Oren A."/>
            <person name="Chaudhuri R.R."/>
            <person name="La Ragione R."/>
            <person name="Hildebrand F."/>
            <person name="Pallen M.J."/>
        </authorList>
    </citation>
    <scope>NUCLEOTIDE SEQUENCE</scope>
    <source>
        <strain evidence="4">ChiHjej13B12-12457</strain>
    </source>
</reference>
<name>A0A9D1E092_9BACT</name>
<evidence type="ECO:0000256" key="2">
    <source>
        <dbReference type="SAM" id="Phobius"/>
    </source>
</evidence>